<evidence type="ECO:0000256" key="1">
    <source>
        <dbReference type="ARBA" id="ARBA00022603"/>
    </source>
</evidence>
<dbReference type="Proteomes" id="UP000553706">
    <property type="component" value="Unassembled WGS sequence"/>
</dbReference>
<organism evidence="5 6">
    <name type="scientific">Acidocella aromatica</name>
    <dbReference type="NCBI Taxonomy" id="1303579"/>
    <lineage>
        <taxon>Bacteria</taxon>
        <taxon>Pseudomonadati</taxon>
        <taxon>Pseudomonadota</taxon>
        <taxon>Alphaproteobacteria</taxon>
        <taxon>Acetobacterales</taxon>
        <taxon>Acidocellaceae</taxon>
        <taxon>Acidocella</taxon>
    </lineage>
</organism>
<gene>
    <name evidence="5" type="ORF">HNP71_000170</name>
</gene>
<reference evidence="5 6" key="1">
    <citation type="submission" date="2020-08" db="EMBL/GenBank/DDBJ databases">
        <title>Genomic Encyclopedia of Type Strains, Phase IV (KMG-IV): sequencing the most valuable type-strain genomes for metagenomic binning, comparative biology and taxonomic classification.</title>
        <authorList>
            <person name="Goeker M."/>
        </authorList>
    </citation>
    <scope>NUCLEOTIDE SEQUENCE [LARGE SCALE GENOMIC DNA]</scope>
    <source>
        <strain evidence="5 6">DSM 27026</strain>
    </source>
</reference>
<dbReference type="PANTHER" id="PTHR43648:SF1">
    <property type="entry name" value="ELECTRON TRANSFER FLAVOPROTEIN BETA SUBUNIT LYSINE METHYLTRANSFERASE"/>
    <property type="match status" value="1"/>
</dbReference>
<evidence type="ECO:0000256" key="3">
    <source>
        <dbReference type="ARBA" id="ARBA00022691"/>
    </source>
</evidence>
<dbReference type="InterPro" id="IPR007848">
    <property type="entry name" value="Small_mtfrase_dom"/>
</dbReference>
<dbReference type="SUPFAM" id="SSF53335">
    <property type="entry name" value="S-adenosyl-L-methionine-dependent methyltransferases"/>
    <property type="match status" value="1"/>
</dbReference>
<dbReference type="AlphaFoldDB" id="A0A840V872"/>
<evidence type="ECO:0000256" key="2">
    <source>
        <dbReference type="ARBA" id="ARBA00022679"/>
    </source>
</evidence>
<dbReference type="GO" id="GO:0016279">
    <property type="term" value="F:protein-lysine N-methyltransferase activity"/>
    <property type="evidence" value="ECO:0007669"/>
    <property type="project" value="TreeGrafter"/>
</dbReference>
<sequence>MAFVEAHTRLTQAVLVPEIRLHLATELTPLWLATEDFLRKHNMQPPFWAFAWPGSEALALHISQNPGLVRGKRVLDFAAGCGLAALACMRAGAAHVEAAEIDPLAAAAMRLNAAANGVELEVLLGDIVGTPCRWDVILCGDVCYEAPMTRHILPWLAACAREVPVIIADPGRKYLPSARGKILAEISVPTSLELEDTQQRIVTLFQLPPE</sequence>
<dbReference type="InterPro" id="IPR029063">
    <property type="entry name" value="SAM-dependent_MTases_sf"/>
</dbReference>
<comment type="caution">
    <text evidence="5">The sequence shown here is derived from an EMBL/GenBank/DDBJ whole genome shotgun (WGS) entry which is preliminary data.</text>
</comment>
<accession>A0A840V872</accession>
<dbReference type="PANTHER" id="PTHR43648">
    <property type="entry name" value="ELECTRON TRANSFER FLAVOPROTEIN BETA SUBUNIT LYSINE METHYLTRANSFERASE"/>
    <property type="match status" value="1"/>
</dbReference>
<dbReference type="EMBL" id="JACHFJ010000001">
    <property type="protein sequence ID" value="MBB5371946.1"/>
    <property type="molecule type" value="Genomic_DNA"/>
</dbReference>
<dbReference type="InterPro" id="IPR050078">
    <property type="entry name" value="Ribosomal_L11_MeTrfase_PrmA"/>
</dbReference>
<feature type="domain" description="Methyltransferase small" evidence="4">
    <location>
        <begin position="54"/>
        <end position="139"/>
    </location>
</feature>
<keyword evidence="1" id="KW-0489">Methyltransferase</keyword>
<proteinExistence type="predicted"/>
<dbReference type="Pfam" id="PF05175">
    <property type="entry name" value="MTS"/>
    <property type="match status" value="1"/>
</dbReference>
<protein>
    <submittedName>
        <fullName evidence="5">Putative nicotinamide N-methyase</fullName>
    </submittedName>
</protein>
<evidence type="ECO:0000259" key="4">
    <source>
        <dbReference type="Pfam" id="PF05175"/>
    </source>
</evidence>
<evidence type="ECO:0000313" key="5">
    <source>
        <dbReference type="EMBL" id="MBB5371946.1"/>
    </source>
</evidence>
<name>A0A840V872_9PROT</name>
<keyword evidence="2" id="KW-0808">Transferase</keyword>
<dbReference type="GO" id="GO:0032259">
    <property type="term" value="P:methylation"/>
    <property type="evidence" value="ECO:0007669"/>
    <property type="project" value="UniProtKB-KW"/>
</dbReference>
<keyword evidence="3" id="KW-0949">S-adenosyl-L-methionine</keyword>
<dbReference type="Gene3D" id="3.40.50.150">
    <property type="entry name" value="Vaccinia Virus protein VP39"/>
    <property type="match status" value="1"/>
</dbReference>
<keyword evidence="6" id="KW-1185">Reference proteome</keyword>
<evidence type="ECO:0000313" key="6">
    <source>
        <dbReference type="Proteomes" id="UP000553706"/>
    </source>
</evidence>